<proteinExistence type="predicted"/>
<dbReference type="InterPro" id="IPR045344">
    <property type="entry name" value="C-JID"/>
</dbReference>
<feature type="domain" description="C-JID" evidence="3">
    <location>
        <begin position="105"/>
        <end position="156"/>
    </location>
</feature>
<dbReference type="EMBL" id="JAAGAX010000015">
    <property type="protein sequence ID" value="KAF2290883.1"/>
    <property type="molecule type" value="Genomic_DNA"/>
</dbReference>
<accession>A0A6A6KS64</accession>
<evidence type="ECO:0000259" key="3">
    <source>
        <dbReference type="Pfam" id="PF20160"/>
    </source>
</evidence>
<evidence type="ECO:0000313" key="6">
    <source>
        <dbReference type="Proteomes" id="UP000467840"/>
    </source>
</evidence>
<dbReference type="InterPro" id="IPR032675">
    <property type="entry name" value="LRR_dom_sf"/>
</dbReference>
<keyword evidence="2" id="KW-0677">Repeat</keyword>
<protein>
    <recommendedName>
        <fullName evidence="3">C-JID domain-containing protein</fullName>
    </recommendedName>
</protein>
<keyword evidence="1" id="KW-0433">Leucine-rich repeat</keyword>
<keyword evidence="6" id="KW-1185">Reference proteome</keyword>
<evidence type="ECO:0000256" key="2">
    <source>
        <dbReference type="ARBA" id="ARBA00022737"/>
    </source>
</evidence>
<dbReference type="SUPFAM" id="SSF52058">
    <property type="entry name" value="L domain-like"/>
    <property type="match status" value="1"/>
</dbReference>
<gene>
    <name evidence="4" type="ORF">GH714_016025</name>
    <name evidence="5" type="ORF">GH714_016206</name>
</gene>
<dbReference type="EMBL" id="JAAGAX010000015">
    <property type="protein sequence ID" value="KAF2290872.1"/>
    <property type="molecule type" value="Genomic_DNA"/>
</dbReference>
<dbReference type="Pfam" id="PF20160">
    <property type="entry name" value="C-JID"/>
    <property type="match status" value="1"/>
</dbReference>
<evidence type="ECO:0000313" key="5">
    <source>
        <dbReference type="EMBL" id="KAF2290883.1"/>
    </source>
</evidence>
<sequence>MIPGDFYRLSSLVVLNISRNYFVNTPASISQLPQLRYLCLDDCRDLKALQKLPATMHEISANNCFSLETLSSQDAITGKWMWPIFYFTACFKLAVNQGCRFDVIVPGIHVPNLFIQQNMGSSIIIQLPPNWYNEKLKGLAGCRVFAIRENPHLLTDDPASDIAICCRLEAFDYTVTSSFQFLIYRIPSLQSDHLWIGFHS</sequence>
<name>A0A6A6KS64_HEVBR</name>
<reference evidence="5 6" key="1">
    <citation type="journal article" date="2020" name="Mol. Plant">
        <title>The Chromosome-Based Rubber Tree Genome Provides New Insights into Spurge Genome Evolution and Rubber Biosynthesis.</title>
        <authorList>
            <person name="Liu J."/>
            <person name="Shi C."/>
            <person name="Shi C.C."/>
            <person name="Li W."/>
            <person name="Zhang Q.J."/>
            <person name="Zhang Y."/>
            <person name="Li K."/>
            <person name="Lu H.F."/>
            <person name="Shi C."/>
            <person name="Zhu S.T."/>
            <person name="Xiao Z.Y."/>
            <person name="Nan H."/>
            <person name="Yue Y."/>
            <person name="Zhu X.G."/>
            <person name="Wu Y."/>
            <person name="Hong X.N."/>
            <person name="Fan G.Y."/>
            <person name="Tong Y."/>
            <person name="Zhang D."/>
            <person name="Mao C.L."/>
            <person name="Liu Y.L."/>
            <person name="Hao S.J."/>
            <person name="Liu W.Q."/>
            <person name="Lv M.Q."/>
            <person name="Zhang H.B."/>
            <person name="Liu Y."/>
            <person name="Hu-Tang G.R."/>
            <person name="Wang J.P."/>
            <person name="Wang J.H."/>
            <person name="Sun Y.H."/>
            <person name="Ni S.B."/>
            <person name="Chen W.B."/>
            <person name="Zhang X.C."/>
            <person name="Jiao Y.N."/>
            <person name="Eichler E.E."/>
            <person name="Li G.H."/>
            <person name="Liu X."/>
            <person name="Gao L.Z."/>
        </authorList>
    </citation>
    <scope>NUCLEOTIDE SEQUENCE [LARGE SCALE GENOMIC DNA]</scope>
    <source>
        <strain evidence="6">cv. GT1</strain>
        <tissue evidence="5">Leaf</tissue>
    </source>
</reference>
<dbReference type="Gene3D" id="3.80.10.10">
    <property type="entry name" value="Ribonuclease Inhibitor"/>
    <property type="match status" value="1"/>
</dbReference>
<dbReference type="Proteomes" id="UP000467840">
    <property type="component" value="Chromosome 2"/>
</dbReference>
<evidence type="ECO:0000256" key="1">
    <source>
        <dbReference type="ARBA" id="ARBA00022614"/>
    </source>
</evidence>
<evidence type="ECO:0000313" key="4">
    <source>
        <dbReference type="EMBL" id="KAF2290872.1"/>
    </source>
</evidence>
<comment type="caution">
    <text evidence="5">The sequence shown here is derived from an EMBL/GenBank/DDBJ whole genome shotgun (WGS) entry which is preliminary data.</text>
</comment>
<organism evidence="5 6">
    <name type="scientific">Hevea brasiliensis</name>
    <name type="common">Para rubber tree</name>
    <name type="synonym">Siphonia brasiliensis</name>
    <dbReference type="NCBI Taxonomy" id="3981"/>
    <lineage>
        <taxon>Eukaryota</taxon>
        <taxon>Viridiplantae</taxon>
        <taxon>Streptophyta</taxon>
        <taxon>Embryophyta</taxon>
        <taxon>Tracheophyta</taxon>
        <taxon>Spermatophyta</taxon>
        <taxon>Magnoliopsida</taxon>
        <taxon>eudicotyledons</taxon>
        <taxon>Gunneridae</taxon>
        <taxon>Pentapetalae</taxon>
        <taxon>rosids</taxon>
        <taxon>fabids</taxon>
        <taxon>Malpighiales</taxon>
        <taxon>Euphorbiaceae</taxon>
        <taxon>Crotonoideae</taxon>
        <taxon>Micrandreae</taxon>
        <taxon>Hevea</taxon>
    </lineage>
</organism>
<dbReference type="AlphaFoldDB" id="A0A6A6KS64"/>